<accession>A0A1J5P9L0</accession>
<protein>
    <submittedName>
        <fullName evidence="2">Uncharacterized protein</fullName>
    </submittedName>
</protein>
<name>A0A1J5P9L0_9ZZZZ</name>
<evidence type="ECO:0000313" key="2">
    <source>
        <dbReference type="EMBL" id="OIQ64495.1"/>
    </source>
</evidence>
<evidence type="ECO:0000256" key="1">
    <source>
        <dbReference type="SAM" id="MobiDB-lite"/>
    </source>
</evidence>
<dbReference type="AlphaFoldDB" id="A0A1J5P9L0"/>
<reference evidence="2" key="1">
    <citation type="submission" date="2016-10" db="EMBL/GenBank/DDBJ databases">
        <title>Sequence of Gallionella enrichment culture.</title>
        <authorList>
            <person name="Poehlein A."/>
            <person name="Muehling M."/>
            <person name="Daniel R."/>
        </authorList>
    </citation>
    <scope>NUCLEOTIDE SEQUENCE</scope>
</reference>
<dbReference type="EMBL" id="MLJW01008068">
    <property type="protein sequence ID" value="OIQ64495.1"/>
    <property type="molecule type" value="Genomic_DNA"/>
</dbReference>
<feature type="region of interest" description="Disordered" evidence="1">
    <location>
        <begin position="82"/>
        <end position="104"/>
    </location>
</feature>
<organism evidence="2">
    <name type="scientific">mine drainage metagenome</name>
    <dbReference type="NCBI Taxonomy" id="410659"/>
    <lineage>
        <taxon>unclassified sequences</taxon>
        <taxon>metagenomes</taxon>
        <taxon>ecological metagenomes</taxon>
    </lineage>
</organism>
<comment type="caution">
    <text evidence="2">The sequence shown here is derived from an EMBL/GenBank/DDBJ whole genome shotgun (WGS) entry which is preliminary data.</text>
</comment>
<proteinExistence type="predicted"/>
<sequence>MHRPRHCECAERLAKAMIGRKPASLQFRIAAGQPADVGVRIRSLIGQRRERHDLSAGGTPAFEHMRIDEGKGGIARQRNALAGRRHGRAGGRALRGPIAFRQSQ</sequence>
<gene>
    <name evidence="2" type="ORF">GALL_539540</name>
</gene>